<dbReference type="GO" id="GO:0016209">
    <property type="term" value="F:antioxidant activity"/>
    <property type="evidence" value="ECO:0007669"/>
    <property type="project" value="InterPro"/>
</dbReference>
<accession>A0A3S3Q2N3</accession>
<dbReference type="PROSITE" id="PS00194">
    <property type="entry name" value="THIOREDOXIN_1"/>
    <property type="match status" value="1"/>
</dbReference>
<keyword evidence="4" id="KW-1185">Reference proteome</keyword>
<dbReference type="Proteomes" id="UP000287527">
    <property type="component" value="Unassembled WGS sequence"/>
</dbReference>
<dbReference type="InterPro" id="IPR000866">
    <property type="entry name" value="AhpC/TSA"/>
</dbReference>
<evidence type="ECO:0000256" key="1">
    <source>
        <dbReference type="ARBA" id="ARBA00023284"/>
    </source>
</evidence>
<dbReference type="OrthoDB" id="9815205at2"/>
<dbReference type="CDD" id="cd02966">
    <property type="entry name" value="TlpA_like_family"/>
    <property type="match status" value="1"/>
</dbReference>
<organism evidence="3 4">
    <name type="scientific">Flavobacterium cerinum</name>
    <dbReference type="NCBI Taxonomy" id="2502784"/>
    <lineage>
        <taxon>Bacteria</taxon>
        <taxon>Pseudomonadati</taxon>
        <taxon>Bacteroidota</taxon>
        <taxon>Flavobacteriia</taxon>
        <taxon>Flavobacteriales</taxon>
        <taxon>Flavobacteriaceae</taxon>
        <taxon>Flavobacterium</taxon>
    </lineage>
</organism>
<reference evidence="3 4" key="1">
    <citation type="submission" date="2019-01" db="EMBL/GenBank/DDBJ databases">
        <title>Flavobacterium sp. nov.,isolated from freshwater.</title>
        <authorList>
            <person name="Zhang R."/>
            <person name="Du Z.-J."/>
        </authorList>
    </citation>
    <scope>NUCLEOTIDE SEQUENCE [LARGE SCALE GENOMIC DNA]</scope>
    <source>
        <strain evidence="3 4">1E403</strain>
    </source>
</reference>
<protein>
    <submittedName>
        <fullName evidence="3">TlpA family protein disulfide reductase</fullName>
    </submittedName>
</protein>
<evidence type="ECO:0000313" key="4">
    <source>
        <dbReference type="Proteomes" id="UP000287527"/>
    </source>
</evidence>
<dbReference type="PANTHER" id="PTHR42852:SF17">
    <property type="entry name" value="THIOREDOXIN-LIKE PROTEIN HI_1115"/>
    <property type="match status" value="1"/>
</dbReference>
<dbReference type="InterPro" id="IPR017937">
    <property type="entry name" value="Thioredoxin_CS"/>
</dbReference>
<dbReference type="InterPro" id="IPR050553">
    <property type="entry name" value="Thioredoxin_ResA/DsbE_sf"/>
</dbReference>
<dbReference type="EMBL" id="SBII01000020">
    <property type="protein sequence ID" value="RWW91652.1"/>
    <property type="molecule type" value="Genomic_DNA"/>
</dbReference>
<name>A0A3S3Q2N3_9FLAO</name>
<dbReference type="AlphaFoldDB" id="A0A3S3Q2N3"/>
<comment type="caution">
    <text evidence="3">The sequence shown here is derived from an EMBL/GenBank/DDBJ whole genome shotgun (WGS) entry which is preliminary data.</text>
</comment>
<dbReference type="InterPro" id="IPR036249">
    <property type="entry name" value="Thioredoxin-like_sf"/>
</dbReference>
<dbReference type="Pfam" id="PF00578">
    <property type="entry name" value="AhpC-TSA"/>
    <property type="match status" value="1"/>
</dbReference>
<dbReference type="Gene3D" id="3.40.30.10">
    <property type="entry name" value="Glutaredoxin"/>
    <property type="match status" value="1"/>
</dbReference>
<dbReference type="PROSITE" id="PS51352">
    <property type="entry name" value="THIOREDOXIN_2"/>
    <property type="match status" value="1"/>
</dbReference>
<evidence type="ECO:0000313" key="3">
    <source>
        <dbReference type="EMBL" id="RWW91652.1"/>
    </source>
</evidence>
<gene>
    <name evidence="3" type="ORF">EPI11_18625</name>
</gene>
<dbReference type="RefSeq" id="WP_128391502.1">
    <property type="nucleotide sequence ID" value="NZ_SBII01000020.1"/>
</dbReference>
<evidence type="ECO:0000259" key="2">
    <source>
        <dbReference type="PROSITE" id="PS51352"/>
    </source>
</evidence>
<dbReference type="SUPFAM" id="SSF52833">
    <property type="entry name" value="Thioredoxin-like"/>
    <property type="match status" value="1"/>
</dbReference>
<feature type="domain" description="Thioredoxin" evidence="2">
    <location>
        <begin position="119"/>
        <end position="263"/>
    </location>
</feature>
<sequence>MRNKIFIIAAIIINIQTFYGQGKVIKKPENVIVINNEIFTMAEVEKYGNEGLIKSMTKGVSDDKRDELAKKLGNDKIGDKEFITIIELYSEKEKIENDKRANVTITENATVSTVSEYILNVNDKAKDFTLQLVGGKKINLSELKGKVVLVNFWATWCGPCLMEFYDIPSKILEPFKKEDFVFLAISIGEKEEKVAKKVLKLKTDGLDFNFGIDPDKKIWDQYAKNSIPKNFLIDKEGIIRFAATGNLEGNLENIAAEIKRLLSK</sequence>
<dbReference type="GO" id="GO:0016491">
    <property type="term" value="F:oxidoreductase activity"/>
    <property type="evidence" value="ECO:0007669"/>
    <property type="project" value="InterPro"/>
</dbReference>
<dbReference type="InterPro" id="IPR013766">
    <property type="entry name" value="Thioredoxin_domain"/>
</dbReference>
<proteinExistence type="predicted"/>
<keyword evidence="1" id="KW-0676">Redox-active center</keyword>
<dbReference type="PANTHER" id="PTHR42852">
    <property type="entry name" value="THIOL:DISULFIDE INTERCHANGE PROTEIN DSBE"/>
    <property type="match status" value="1"/>
</dbReference>